<dbReference type="PANTHER" id="PTHR44196">
    <property type="entry name" value="DEHYDROGENASE/REDUCTASE SDR FAMILY MEMBER 7B"/>
    <property type="match status" value="1"/>
</dbReference>
<dbReference type="SUPFAM" id="SSF51735">
    <property type="entry name" value="NAD(P)-binding Rossmann-fold domains"/>
    <property type="match status" value="1"/>
</dbReference>
<comment type="function">
    <text evidence="4">Putative oxidoreductase.</text>
</comment>
<dbReference type="PROSITE" id="PS00061">
    <property type="entry name" value="ADH_SHORT"/>
    <property type="match status" value="1"/>
</dbReference>
<dbReference type="InterPro" id="IPR020904">
    <property type="entry name" value="Sc_DH/Rdtase_CS"/>
</dbReference>
<dbReference type="Proteomes" id="UP001295794">
    <property type="component" value="Unassembled WGS sequence"/>
</dbReference>
<feature type="chain" id="PRO_5042076933" description="NAD(P)-binding protein" evidence="5">
    <location>
        <begin position="20"/>
        <end position="315"/>
    </location>
</feature>
<dbReference type="GO" id="GO:0016491">
    <property type="term" value="F:oxidoreductase activity"/>
    <property type="evidence" value="ECO:0007669"/>
    <property type="project" value="UniProtKB-KW"/>
</dbReference>
<dbReference type="InterPro" id="IPR036291">
    <property type="entry name" value="NAD(P)-bd_dom_sf"/>
</dbReference>
<dbReference type="EMBL" id="CAVNYO010000048">
    <property type="protein sequence ID" value="CAK5264085.1"/>
    <property type="molecule type" value="Genomic_DNA"/>
</dbReference>
<gene>
    <name evidence="6" type="ORF">MYCIT1_LOCUS3972</name>
</gene>
<reference evidence="6" key="1">
    <citation type="submission" date="2023-11" db="EMBL/GenBank/DDBJ databases">
        <authorList>
            <person name="De Vega J J."/>
            <person name="De Vega J J."/>
        </authorList>
    </citation>
    <scope>NUCLEOTIDE SEQUENCE</scope>
</reference>
<accession>A0AAD2Q105</accession>
<dbReference type="AlphaFoldDB" id="A0AAD2Q105"/>
<keyword evidence="7" id="KW-1185">Reference proteome</keyword>
<sequence>MSLSVPRWLLLALPALVLPLLVVRRRNSKRSKKIPSHIERVLIIGATSGIGRTLARQYAGLGVRNLCIVGRREGLVAEVVDECSSMRTVTEVIGVPGDFVDPKAMVRVRDEIVRAWGGLDTIIVAAGVSALRPLMEVGGDSADGDFDVERIQRIVDIAKRAADGNFVGPLVAAVTFIPLLESTSPSPSILLVNSLASVIPAPTRSLYASTKSASLLLYQALSIEHPHIAFTGLLPSTVEGDFRASAVDGGHTREAEPNKSGLRREAVARRCMTAIERGEKNVFMPWSMGLAHLAYWMVPGLVEAQARKKYRFKAA</sequence>
<comment type="caution">
    <text evidence="6">The sequence shown here is derived from an EMBL/GenBank/DDBJ whole genome shotgun (WGS) entry which is preliminary data.</text>
</comment>
<feature type="signal peptide" evidence="5">
    <location>
        <begin position="1"/>
        <end position="19"/>
    </location>
</feature>
<evidence type="ECO:0008006" key="8">
    <source>
        <dbReference type="Google" id="ProtNLM"/>
    </source>
</evidence>
<dbReference type="Pfam" id="PF00106">
    <property type="entry name" value="adh_short"/>
    <property type="match status" value="1"/>
</dbReference>
<evidence type="ECO:0000313" key="6">
    <source>
        <dbReference type="EMBL" id="CAK5264085.1"/>
    </source>
</evidence>
<keyword evidence="3" id="KW-0560">Oxidoreductase</keyword>
<evidence type="ECO:0000256" key="2">
    <source>
        <dbReference type="ARBA" id="ARBA00022857"/>
    </source>
</evidence>
<organism evidence="6 7">
    <name type="scientific">Mycena citricolor</name>
    <dbReference type="NCBI Taxonomy" id="2018698"/>
    <lineage>
        <taxon>Eukaryota</taxon>
        <taxon>Fungi</taxon>
        <taxon>Dikarya</taxon>
        <taxon>Basidiomycota</taxon>
        <taxon>Agaricomycotina</taxon>
        <taxon>Agaricomycetes</taxon>
        <taxon>Agaricomycetidae</taxon>
        <taxon>Agaricales</taxon>
        <taxon>Marasmiineae</taxon>
        <taxon>Mycenaceae</taxon>
        <taxon>Mycena</taxon>
    </lineage>
</organism>
<name>A0AAD2Q105_9AGAR</name>
<keyword evidence="5" id="KW-0732">Signal</keyword>
<protein>
    <recommendedName>
        <fullName evidence="8">NAD(P)-binding protein</fullName>
    </recommendedName>
</protein>
<dbReference type="Gene3D" id="3.40.50.720">
    <property type="entry name" value="NAD(P)-binding Rossmann-like Domain"/>
    <property type="match status" value="1"/>
</dbReference>
<dbReference type="PRINTS" id="PR00081">
    <property type="entry name" value="GDHRDH"/>
</dbReference>
<proteinExistence type="inferred from homology"/>
<evidence type="ECO:0000256" key="1">
    <source>
        <dbReference type="ARBA" id="ARBA00006484"/>
    </source>
</evidence>
<evidence type="ECO:0000256" key="4">
    <source>
        <dbReference type="ARBA" id="ARBA00037096"/>
    </source>
</evidence>
<comment type="similarity">
    <text evidence="1">Belongs to the short-chain dehydrogenases/reductases (SDR) family.</text>
</comment>
<keyword evidence="2" id="KW-0521">NADP</keyword>
<evidence type="ECO:0000256" key="5">
    <source>
        <dbReference type="SAM" id="SignalP"/>
    </source>
</evidence>
<evidence type="ECO:0000256" key="3">
    <source>
        <dbReference type="ARBA" id="ARBA00023002"/>
    </source>
</evidence>
<dbReference type="GO" id="GO:0016020">
    <property type="term" value="C:membrane"/>
    <property type="evidence" value="ECO:0007669"/>
    <property type="project" value="TreeGrafter"/>
</dbReference>
<evidence type="ECO:0000313" key="7">
    <source>
        <dbReference type="Proteomes" id="UP001295794"/>
    </source>
</evidence>
<dbReference type="PANTHER" id="PTHR44196:SF1">
    <property type="entry name" value="DEHYDROGENASE_REDUCTASE SDR FAMILY MEMBER 7B"/>
    <property type="match status" value="1"/>
</dbReference>
<dbReference type="InterPro" id="IPR002347">
    <property type="entry name" value="SDR_fam"/>
</dbReference>